<dbReference type="Proteomes" id="UP000499080">
    <property type="component" value="Unassembled WGS sequence"/>
</dbReference>
<dbReference type="AlphaFoldDB" id="A0A4Y2M347"/>
<protein>
    <submittedName>
        <fullName evidence="2">Uncharacterized protein</fullName>
    </submittedName>
</protein>
<feature type="non-terminal residue" evidence="2">
    <location>
        <position position="49"/>
    </location>
</feature>
<gene>
    <name evidence="2" type="ORF">AVEN_260574_1</name>
</gene>
<name>A0A4Y2M347_ARAVE</name>
<sequence>MTGRRNRGPPGTKEGPKVNRSSAKLEHKCTPNWNSFENLLVPVGETGRK</sequence>
<dbReference type="EMBL" id="BGPR01006665">
    <property type="protein sequence ID" value="GBN20850.1"/>
    <property type="molecule type" value="Genomic_DNA"/>
</dbReference>
<evidence type="ECO:0000313" key="3">
    <source>
        <dbReference type="Proteomes" id="UP000499080"/>
    </source>
</evidence>
<feature type="region of interest" description="Disordered" evidence="1">
    <location>
        <begin position="1"/>
        <end position="25"/>
    </location>
</feature>
<reference evidence="2 3" key="1">
    <citation type="journal article" date="2019" name="Sci. Rep.">
        <title>Orb-weaving spider Araneus ventricosus genome elucidates the spidroin gene catalogue.</title>
        <authorList>
            <person name="Kono N."/>
            <person name="Nakamura H."/>
            <person name="Ohtoshi R."/>
            <person name="Moran D.A.P."/>
            <person name="Shinohara A."/>
            <person name="Yoshida Y."/>
            <person name="Fujiwara M."/>
            <person name="Mori M."/>
            <person name="Tomita M."/>
            <person name="Arakawa K."/>
        </authorList>
    </citation>
    <scope>NUCLEOTIDE SEQUENCE [LARGE SCALE GENOMIC DNA]</scope>
</reference>
<evidence type="ECO:0000256" key="1">
    <source>
        <dbReference type="SAM" id="MobiDB-lite"/>
    </source>
</evidence>
<keyword evidence="3" id="KW-1185">Reference proteome</keyword>
<accession>A0A4Y2M347</accession>
<proteinExistence type="predicted"/>
<evidence type="ECO:0000313" key="2">
    <source>
        <dbReference type="EMBL" id="GBN20850.1"/>
    </source>
</evidence>
<comment type="caution">
    <text evidence="2">The sequence shown here is derived from an EMBL/GenBank/DDBJ whole genome shotgun (WGS) entry which is preliminary data.</text>
</comment>
<organism evidence="2 3">
    <name type="scientific">Araneus ventricosus</name>
    <name type="common">Orbweaver spider</name>
    <name type="synonym">Epeira ventricosa</name>
    <dbReference type="NCBI Taxonomy" id="182803"/>
    <lineage>
        <taxon>Eukaryota</taxon>
        <taxon>Metazoa</taxon>
        <taxon>Ecdysozoa</taxon>
        <taxon>Arthropoda</taxon>
        <taxon>Chelicerata</taxon>
        <taxon>Arachnida</taxon>
        <taxon>Araneae</taxon>
        <taxon>Araneomorphae</taxon>
        <taxon>Entelegynae</taxon>
        <taxon>Araneoidea</taxon>
        <taxon>Araneidae</taxon>
        <taxon>Araneus</taxon>
    </lineage>
</organism>